<evidence type="ECO:0000256" key="2">
    <source>
        <dbReference type="SAM" id="Phobius"/>
    </source>
</evidence>
<evidence type="ECO:0008006" key="5">
    <source>
        <dbReference type="Google" id="ProtNLM"/>
    </source>
</evidence>
<accession>A0A841T438</accession>
<keyword evidence="2" id="KW-0812">Transmembrane</keyword>
<keyword evidence="2" id="KW-1133">Transmembrane helix</keyword>
<dbReference type="RefSeq" id="WP_185121842.1">
    <property type="nucleotide sequence ID" value="NZ_JACJVQ010000019.1"/>
</dbReference>
<name>A0A841T438_9BACL</name>
<feature type="region of interest" description="Disordered" evidence="1">
    <location>
        <begin position="413"/>
        <end position="443"/>
    </location>
</feature>
<feature type="transmembrane region" description="Helical" evidence="2">
    <location>
        <begin position="160"/>
        <end position="180"/>
    </location>
</feature>
<feature type="transmembrane region" description="Helical" evidence="2">
    <location>
        <begin position="290"/>
        <end position="311"/>
    </location>
</feature>
<reference evidence="3 4" key="1">
    <citation type="submission" date="2020-08" db="EMBL/GenBank/DDBJ databases">
        <title>Cohnella phylogeny.</title>
        <authorList>
            <person name="Dunlap C."/>
        </authorList>
    </citation>
    <scope>NUCLEOTIDE SEQUENCE [LARGE SCALE GENOMIC DNA]</scope>
    <source>
        <strain evidence="3 4">DSM 25241</strain>
    </source>
</reference>
<feature type="transmembrane region" description="Helical" evidence="2">
    <location>
        <begin position="133"/>
        <end position="154"/>
    </location>
</feature>
<dbReference type="EMBL" id="JACJVQ010000019">
    <property type="protein sequence ID" value="MBB6636627.1"/>
    <property type="molecule type" value="Genomic_DNA"/>
</dbReference>
<comment type="caution">
    <text evidence="3">The sequence shown here is derived from an EMBL/GenBank/DDBJ whole genome shotgun (WGS) entry which is preliminary data.</text>
</comment>
<gene>
    <name evidence="3" type="ORF">H7B67_21090</name>
</gene>
<sequence length="443" mass="47011">MSDKFDKSEPPRPRRPSYAGSLLAGAGVVLLVVGIVQSPGEAFRASLAGLQVWWQTVFPGLLPPLMLAELLAATGLLHAIAALGEPLTRRLFRLPGAAGWAIAFGWSAGMPAGAREAERLRERGLVRDSDMDTLLLVSHLPNPFVLVLVIGSGFLHSPAFGWALVLGLWLSVILAGILWARIARPRSPATPPPLAQTEPKALLHRLGRIVREARQQDGRPFGKQIADAVSHAVSVLFAVGGLMMMSSVLLRMLQLAWPEADVWLAVPGLYELHLGAFETGRSALFSQTPVYAVTLLAAVLAWTGWSGLLQARAVIRSEAGFPWFRFIAGRLLHAALALLCTYPLALAADGGWLSRLVPSWARPDGSSIGAFSTGSSFPLPDGWTSLSEATLTSFASVAAFLLLALLSALLRPRRPRPTEPPAGSGHGAPPDAPAGAPPSDSNL</sequence>
<feature type="transmembrane region" description="Helical" evidence="2">
    <location>
        <begin position="21"/>
        <end position="40"/>
    </location>
</feature>
<feature type="transmembrane region" description="Helical" evidence="2">
    <location>
        <begin position="323"/>
        <end position="345"/>
    </location>
</feature>
<protein>
    <recommendedName>
        <fullName evidence="5">Nucleoside recognition domain-containing protein</fullName>
    </recommendedName>
</protein>
<evidence type="ECO:0000313" key="3">
    <source>
        <dbReference type="EMBL" id="MBB6636627.1"/>
    </source>
</evidence>
<feature type="transmembrane region" description="Helical" evidence="2">
    <location>
        <begin position="389"/>
        <end position="410"/>
    </location>
</feature>
<evidence type="ECO:0000313" key="4">
    <source>
        <dbReference type="Proteomes" id="UP000535838"/>
    </source>
</evidence>
<dbReference type="Proteomes" id="UP000535838">
    <property type="component" value="Unassembled WGS sequence"/>
</dbReference>
<feature type="transmembrane region" description="Helical" evidence="2">
    <location>
        <begin position="228"/>
        <end position="250"/>
    </location>
</feature>
<evidence type="ECO:0000256" key="1">
    <source>
        <dbReference type="SAM" id="MobiDB-lite"/>
    </source>
</evidence>
<organism evidence="3 4">
    <name type="scientific">Cohnella thailandensis</name>
    <dbReference type="NCBI Taxonomy" id="557557"/>
    <lineage>
        <taxon>Bacteria</taxon>
        <taxon>Bacillati</taxon>
        <taxon>Bacillota</taxon>
        <taxon>Bacilli</taxon>
        <taxon>Bacillales</taxon>
        <taxon>Paenibacillaceae</taxon>
        <taxon>Cohnella</taxon>
    </lineage>
</organism>
<keyword evidence="2" id="KW-0472">Membrane</keyword>
<feature type="transmembrane region" description="Helical" evidence="2">
    <location>
        <begin position="60"/>
        <end position="83"/>
    </location>
</feature>
<keyword evidence="4" id="KW-1185">Reference proteome</keyword>
<proteinExistence type="predicted"/>
<dbReference type="AlphaFoldDB" id="A0A841T438"/>